<name>D6SPF5_9BACT</name>
<accession>D6SPF5</accession>
<dbReference type="eggNOG" id="COG0642">
    <property type="taxonomic scope" value="Bacteria"/>
</dbReference>
<protein>
    <submittedName>
        <fullName evidence="1">Uncharacterized protein</fullName>
    </submittedName>
</protein>
<reference evidence="1" key="1">
    <citation type="submission" date="2010-05" db="EMBL/GenBank/DDBJ databases">
        <title>The draft genome of Desulfonatronospira thiodismutans ASO3-1.</title>
        <authorList>
            <consortium name="US DOE Joint Genome Institute (JGI-PGF)"/>
            <person name="Lucas S."/>
            <person name="Copeland A."/>
            <person name="Lapidus A."/>
            <person name="Cheng J.-F."/>
            <person name="Bruce D."/>
            <person name="Goodwin L."/>
            <person name="Pitluck S."/>
            <person name="Chertkov O."/>
            <person name="Brettin T."/>
            <person name="Detter J.C."/>
            <person name="Han C."/>
            <person name="Land M.L."/>
            <person name="Hauser L."/>
            <person name="Kyrpides N."/>
            <person name="Mikhailova N."/>
            <person name="Muyzer G."/>
            <person name="Woyke T."/>
        </authorList>
    </citation>
    <scope>NUCLEOTIDE SEQUENCE [LARGE SCALE GENOMIC DNA]</scope>
    <source>
        <strain evidence="1">ASO3-1</strain>
    </source>
</reference>
<dbReference type="InterPro" id="IPR036890">
    <property type="entry name" value="HATPase_C_sf"/>
</dbReference>
<dbReference type="SUPFAM" id="SSF55874">
    <property type="entry name" value="ATPase domain of HSP90 chaperone/DNA topoisomerase II/histidine kinase"/>
    <property type="match status" value="1"/>
</dbReference>
<evidence type="ECO:0000313" key="2">
    <source>
        <dbReference type="Proteomes" id="UP000005496"/>
    </source>
</evidence>
<evidence type="ECO:0000313" key="1">
    <source>
        <dbReference type="EMBL" id="EFI34631.1"/>
    </source>
</evidence>
<comment type="caution">
    <text evidence="1">The sequence shown here is derived from an EMBL/GenBank/DDBJ whole genome shotgun (WGS) entry which is preliminary data.</text>
</comment>
<dbReference type="EMBL" id="ACJN02000002">
    <property type="protein sequence ID" value="EFI34631.1"/>
    <property type="molecule type" value="Genomic_DNA"/>
</dbReference>
<sequence length="244" mass="28451">MRMSQDKYPALAEKYMLAGVGEMFSGMLHNLNNHVQILEMQHSMLKSRLESGPQTPIQEYAQKIEHFSREITGLAENVHTNAEHVYYTRKDQAQVNMGQYVDWLMNFWRNNPYFKHRVNCTVQVQSRDINLELPPFCLTLCLEQGIRNAVEDYTLLYPDQERSLALHAESSGDKGAFFRIVSQSELREPEPWKEGSSSKPDHLGMGLPVVEYICNCMGWEVELRNKQDETWFELKIPFKKSSWN</sequence>
<keyword evidence="2" id="KW-1185">Reference proteome</keyword>
<dbReference type="AlphaFoldDB" id="D6SPF5"/>
<gene>
    <name evidence="1" type="ORF">Dthio_PD2003</name>
</gene>
<proteinExistence type="predicted"/>
<organism evidence="1 2">
    <name type="scientific">Desulfonatronospira thiodismutans ASO3-1</name>
    <dbReference type="NCBI Taxonomy" id="555779"/>
    <lineage>
        <taxon>Bacteria</taxon>
        <taxon>Pseudomonadati</taxon>
        <taxon>Thermodesulfobacteriota</taxon>
        <taxon>Desulfovibrionia</taxon>
        <taxon>Desulfovibrionales</taxon>
        <taxon>Desulfonatronovibrionaceae</taxon>
        <taxon>Desulfonatronospira</taxon>
    </lineage>
</organism>
<dbReference type="Proteomes" id="UP000005496">
    <property type="component" value="Unassembled WGS sequence"/>
</dbReference>